<evidence type="ECO:0000313" key="2">
    <source>
        <dbReference type="Proteomes" id="UP000320766"/>
    </source>
</evidence>
<gene>
    <name evidence="1" type="ORF">EF807_07875</name>
</gene>
<proteinExistence type="predicted"/>
<dbReference type="AlphaFoldDB" id="A0A520KUU7"/>
<dbReference type="PANTHER" id="PTHR37954:SF3">
    <property type="entry name" value="DUF169 DOMAIN-CONTAINING PROTEIN"/>
    <property type="match status" value="1"/>
</dbReference>
<comment type="caution">
    <text evidence="1">The sequence shown here is derived from an EMBL/GenBank/DDBJ whole genome shotgun (WGS) entry which is preliminary data.</text>
</comment>
<protein>
    <recommendedName>
        <fullName evidence="3">DUF169 domain-containing protein</fullName>
    </recommendedName>
</protein>
<organism evidence="1 2">
    <name type="scientific">Candidatus Methanolliviera hydrocarbonicum</name>
    <dbReference type="NCBI Taxonomy" id="2491085"/>
    <lineage>
        <taxon>Archaea</taxon>
        <taxon>Methanobacteriati</taxon>
        <taxon>Methanobacteriota</taxon>
        <taxon>Candidatus Methanoliparia</taxon>
        <taxon>Candidatus Methanoliparales</taxon>
        <taxon>Candidatus Methanollivieraceae</taxon>
        <taxon>Candidatus Methanolliviera</taxon>
    </lineage>
</organism>
<dbReference type="InterPro" id="IPR003748">
    <property type="entry name" value="DUF169"/>
</dbReference>
<name>A0A520KUU7_9EURY</name>
<accession>A0A520KUU7</accession>
<dbReference type="EMBL" id="RXIL01000143">
    <property type="protein sequence ID" value="RZN67140.1"/>
    <property type="molecule type" value="Genomic_DNA"/>
</dbReference>
<dbReference type="Proteomes" id="UP000320766">
    <property type="component" value="Unassembled WGS sequence"/>
</dbReference>
<dbReference type="PANTHER" id="PTHR37954">
    <property type="entry name" value="BLL4979 PROTEIN"/>
    <property type="match status" value="1"/>
</dbReference>
<dbReference type="Pfam" id="PF02596">
    <property type="entry name" value="DUF169"/>
    <property type="match status" value="1"/>
</dbReference>
<sequence length="259" mass="28851">MDPQKIEETLNSYIHRQTFPVAVKMVRSPEEIPERARMPKRDMNIQMPVCQGIALARRYGWVVAMGLEDMLCPLGALTLGFLPTKEKFLDGSFDVPFWVKNQSIRAKISQKIPQLDYGKYTHLVVAPIHRAEFDPQVIVIYGNPAQISRLVQAATYETGDPLVSQNIGGLACGEEITRTILTDRCQFIVVGGGDRAIAQTQDHEVAFAIPMSKVDAVMEGLKATHKAGLKYPTPSFLLFKGSLPPDFAELMDYLKEEGD</sequence>
<evidence type="ECO:0000313" key="1">
    <source>
        <dbReference type="EMBL" id="RZN67140.1"/>
    </source>
</evidence>
<reference evidence="1 2" key="1">
    <citation type="journal article" date="2019" name="Nat. Microbiol.">
        <title>Wide diversity of methane and short-chain alkane metabolisms in uncultured archaea.</title>
        <authorList>
            <person name="Borrel G."/>
            <person name="Adam P.S."/>
            <person name="McKay L.J."/>
            <person name="Chen L.X."/>
            <person name="Sierra-Garcia I.N."/>
            <person name="Sieber C.M."/>
            <person name="Letourneur Q."/>
            <person name="Ghozlane A."/>
            <person name="Andersen G.L."/>
            <person name="Li W.J."/>
            <person name="Hallam S.J."/>
            <person name="Muyzer G."/>
            <person name="de Oliveira V.M."/>
            <person name="Inskeep W.P."/>
            <person name="Banfield J.F."/>
            <person name="Gribaldo S."/>
        </authorList>
    </citation>
    <scope>NUCLEOTIDE SEQUENCE [LARGE SCALE GENOMIC DNA]</scope>
    <source>
        <strain evidence="1">NM1b</strain>
    </source>
</reference>
<evidence type="ECO:0008006" key="3">
    <source>
        <dbReference type="Google" id="ProtNLM"/>
    </source>
</evidence>